<evidence type="ECO:0000256" key="1">
    <source>
        <dbReference type="SAM" id="SignalP"/>
    </source>
</evidence>
<accession>A0A2N8UIE4</accession>
<evidence type="ECO:0008006" key="4">
    <source>
        <dbReference type="Google" id="ProtNLM"/>
    </source>
</evidence>
<proteinExistence type="predicted"/>
<dbReference type="Proteomes" id="UP000239563">
    <property type="component" value="Chromosome XII"/>
</dbReference>
<dbReference type="AlphaFoldDB" id="A0A2N8UIE4"/>
<dbReference type="EMBL" id="LT795065">
    <property type="protein sequence ID" value="SJX64530.1"/>
    <property type="molecule type" value="Genomic_DNA"/>
</dbReference>
<evidence type="ECO:0000313" key="2">
    <source>
        <dbReference type="EMBL" id="SJX64530.1"/>
    </source>
</evidence>
<protein>
    <recommendedName>
        <fullName evidence="4">Mig1 protein</fullName>
    </recommendedName>
</protein>
<organism evidence="2 3">
    <name type="scientific">Sporisorium reilianum f. sp. reilianum</name>
    <dbReference type="NCBI Taxonomy" id="72559"/>
    <lineage>
        <taxon>Eukaryota</taxon>
        <taxon>Fungi</taxon>
        <taxon>Dikarya</taxon>
        <taxon>Basidiomycota</taxon>
        <taxon>Ustilaginomycotina</taxon>
        <taxon>Ustilaginomycetes</taxon>
        <taxon>Ustilaginales</taxon>
        <taxon>Ustilaginaceae</taxon>
        <taxon>Sporisorium</taxon>
    </lineage>
</organism>
<keyword evidence="1" id="KW-0732">Signal</keyword>
<feature type="chain" id="PRO_5014815488" description="Mig1 protein" evidence="1">
    <location>
        <begin position="25"/>
        <end position="139"/>
    </location>
</feature>
<evidence type="ECO:0000313" key="3">
    <source>
        <dbReference type="Proteomes" id="UP000239563"/>
    </source>
</evidence>
<name>A0A2N8UIE4_9BASI</name>
<reference evidence="2 3" key="1">
    <citation type="submission" date="2017-02" db="EMBL/GenBank/DDBJ databases">
        <authorList>
            <person name="Peterson S.W."/>
        </authorList>
    </citation>
    <scope>NUCLEOTIDE SEQUENCE [LARGE SCALE GENOMIC DNA]</scope>
    <source>
        <strain evidence="2 3">SRS1_H2-8</strain>
    </source>
</reference>
<gene>
    <name evidence="2" type="ORF">SRS1_15147</name>
</gene>
<feature type="signal peptide" evidence="1">
    <location>
        <begin position="1"/>
        <end position="24"/>
    </location>
</feature>
<sequence>MRNSLFLVSTIALVALMHIRIVDAAAVLSFWSIFCKNDAKHPAIRYACFESQEGKANYQREDLHDAVVVYNPSNSNQFLVLLEQEQASATLTTPQHTLNVYGRLEKPGNCVPFELIPRNYQAAGSSSSYCPSYSAPQII</sequence>